<evidence type="ECO:0000313" key="3">
    <source>
        <dbReference type="EMBL" id="QPB44579.1"/>
    </source>
</evidence>
<dbReference type="Proteomes" id="UP001162098">
    <property type="component" value="Segment"/>
</dbReference>
<dbReference type="KEGG" id="vg:80543775"/>
<keyword evidence="4" id="KW-1185">Reference proteome</keyword>
<evidence type="ECO:0000259" key="2">
    <source>
        <dbReference type="Pfam" id="PF23162"/>
    </source>
</evidence>
<evidence type="ECO:0000313" key="4">
    <source>
        <dbReference type="Proteomes" id="UP001162098"/>
    </source>
</evidence>
<name>A0A7S7YF00_9VIRU</name>
<reference evidence="3 4" key="1">
    <citation type="submission" date="2020-09" db="EMBL/GenBank/DDBJ databases">
        <authorList>
            <person name="Zhang R."/>
            <person name="Garcia K."/>
            <person name="Ogata H."/>
        </authorList>
    </citation>
    <scope>NUCLEOTIDE SEQUENCE [LARGE SCALE GENOMIC DNA]</scope>
    <source>
        <strain evidence="4">stheno</strain>
    </source>
</reference>
<proteinExistence type="predicted"/>
<dbReference type="Pfam" id="PF23162">
    <property type="entry name" value="AEP_C962R"/>
    <property type="match status" value="1"/>
</dbReference>
<feature type="compositionally biased region" description="Basic and acidic residues" evidence="1">
    <location>
        <begin position="458"/>
        <end position="470"/>
    </location>
</feature>
<accession>A0A7S7YF00</accession>
<feature type="compositionally biased region" description="Basic residues" evidence="1">
    <location>
        <begin position="471"/>
        <end position="480"/>
    </location>
</feature>
<organism evidence="3 4">
    <name type="scientific">Medusavirus stheno T3</name>
    <dbReference type="NCBI Taxonomy" id="3069717"/>
    <lineage>
        <taxon>Viruses</taxon>
        <taxon>Varidnaviria</taxon>
        <taxon>Bamfordvirae</taxon>
        <taxon>Nucleocytoviricota</taxon>
        <taxon>Megaviricetes</taxon>
        <taxon>Mamonoviridae</taxon>
        <taxon>Medusavirus</taxon>
        <taxon>Medusavirus sthenus</taxon>
    </lineage>
</organism>
<feature type="compositionally biased region" description="Basic residues" evidence="1">
    <location>
        <begin position="779"/>
        <end position="788"/>
    </location>
</feature>
<dbReference type="InterPro" id="IPR056443">
    <property type="entry name" value="AEP_C962R"/>
</dbReference>
<feature type="compositionally biased region" description="Gly residues" evidence="1">
    <location>
        <begin position="795"/>
        <end position="807"/>
    </location>
</feature>
<dbReference type="EMBL" id="MW018138">
    <property type="protein sequence ID" value="QPB44579.1"/>
    <property type="molecule type" value="Genomic_DNA"/>
</dbReference>
<feature type="domain" description="C962R-like N-terminal AEP" evidence="2">
    <location>
        <begin position="251"/>
        <end position="419"/>
    </location>
</feature>
<protein>
    <recommendedName>
        <fullName evidence="2">C962R-like N-terminal AEP domain-containing protein</fullName>
    </recommendedName>
</protein>
<evidence type="ECO:0000256" key="1">
    <source>
        <dbReference type="SAM" id="MobiDB-lite"/>
    </source>
</evidence>
<feature type="region of interest" description="Disordered" evidence="1">
    <location>
        <begin position="452"/>
        <end position="488"/>
    </location>
</feature>
<feature type="region of interest" description="Disordered" evidence="1">
    <location>
        <begin position="578"/>
        <end position="602"/>
    </location>
</feature>
<feature type="region of interest" description="Disordered" evidence="1">
    <location>
        <begin position="737"/>
        <end position="807"/>
    </location>
</feature>
<feature type="region of interest" description="Disordered" evidence="1">
    <location>
        <begin position="35"/>
        <end position="71"/>
    </location>
</feature>
<sequence length="807" mass="92167">MKRNGLSAAEASILDDLFEEAESISMDVVAPVTHLQLPESVEEEEEAEPPPPPLKKAKKEEEAPTPSRFAAEEWDFPTEIITTQPDHTLPLVLAPSDSYSPSAALAFLRQLSDRDLGRLQRTCMTMHRLVAKSRIWEERTKRLLERSFNANIMSRSAVPQWEKRCASLPSPKARYDLLKFYEGQVGLAMAKKKFITSSVIAWAEKWHPLEKDEQRDAYYETVLNRRPPRAQTYWRPVQDPYLKSKGEHESHLIFTGGVLYVPPSRQDEFKYHYLKDLRIAPSYIGERRTAVFPLFGDLDMSDLDIPSQERLNEYYKCMQEVVAELFPDLNDYERRMVICQAPISFEKPRSRRYKTGAHVYWPGIMITATIALVVRKAIIKRLRERFGERALPDNPWVKVLDEAVYTSNGLRMFGSFKADKCRECRGSGKTAIAQAVDKSLVLLRKQPNEVHPALKGQTKFDTERTAESEKKKGKRSRKKKNDADVPKEPCGLCLETGKTHVGRLYEPLLVLDGSGEPDDDELQNLLDDPEALYDACTLRHPTETPTVEPTIPDWLKDVKESDLYDGPSEEELRRLRRKNQLDPGIARKGTRLSPRDADYRPVKQSLRGNEAKARTMLMDALTTANAYMRGGPKITRIEYESTGNYYIVKTDCRWCPNKGEEHNSSTIWFRVGYHTITTHCFSRLPAVRPVGGCACRDMERFDAFGTPVELKELLFPDMLETEREHALLAYRYSAPTTKKEEDAPLPPQEPTTTTTTEPAMVWNIKEEPKDDSPLPPPPKQRKRKRKHKHDDDDSWGGGGGGWVGSAF</sequence>